<dbReference type="InterPro" id="IPR041679">
    <property type="entry name" value="DNA2/NAM7-like_C"/>
</dbReference>
<evidence type="ECO:0000313" key="8">
    <source>
        <dbReference type="Proteomes" id="UP001210211"/>
    </source>
</evidence>
<dbReference type="AlphaFoldDB" id="A0AAD5ZA11"/>
<dbReference type="InterPro" id="IPR045055">
    <property type="entry name" value="DNA2/NAM7-like"/>
</dbReference>
<keyword evidence="1" id="KW-0547">Nucleotide-binding</keyword>
<evidence type="ECO:0000256" key="2">
    <source>
        <dbReference type="ARBA" id="ARBA00022801"/>
    </source>
</evidence>
<keyword evidence="8" id="KW-1185">Reference proteome</keyword>
<dbReference type="CDD" id="cd18808">
    <property type="entry name" value="SF1_C_Upf1"/>
    <property type="match status" value="1"/>
</dbReference>
<dbReference type="GO" id="GO:0005524">
    <property type="term" value="F:ATP binding"/>
    <property type="evidence" value="ECO:0007669"/>
    <property type="project" value="UniProtKB-KW"/>
</dbReference>
<dbReference type="InterPro" id="IPR027417">
    <property type="entry name" value="P-loop_NTPase"/>
</dbReference>
<dbReference type="EMBL" id="JAMRDG010000002">
    <property type="protein sequence ID" value="KAJ3689679.1"/>
    <property type="molecule type" value="Genomic_DNA"/>
</dbReference>
<dbReference type="PANTHER" id="PTHR10887">
    <property type="entry name" value="DNA2/NAM7 HELICASE FAMILY"/>
    <property type="match status" value="1"/>
</dbReference>
<dbReference type="GO" id="GO:0016787">
    <property type="term" value="F:hydrolase activity"/>
    <property type="evidence" value="ECO:0007669"/>
    <property type="project" value="UniProtKB-KW"/>
</dbReference>
<evidence type="ECO:0008006" key="9">
    <source>
        <dbReference type="Google" id="ProtNLM"/>
    </source>
</evidence>
<gene>
    <name evidence="7" type="ORF">LUZ61_018843</name>
</gene>
<dbReference type="InterPro" id="IPR041677">
    <property type="entry name" value="DNA2/NAM7_AAA_11"/>
</dbReference>
<dbReference type="GO" id="GO:0004386">
    <property type="term" value="F:helicase activity"/>
    <property type="evidence" value="ECO:0007669"/>
    <property type="project" value="UniProtKB-KW"/>
</dbReference>
<dbReference type="SUPFAM" id="SSF52540">
    <property type="entry name" value="P-loop containing nucleoside triphosphate hydrolases"/>
    <property type="match status" value="1"/>
</dbReference>
<proteinExistence type="predicted"/>
<evidence type="ECO:0000256" key="1">
    <source>
        <dbReference type="ARBA" id="ARBA00022741"/>
    </source>
</evidence>
<protein>
    <recommendedName>
        <fullName evidence="9">Helicase MAGATAMA 3</fullName>
    </recommendedName>
</protein>
<dbReference type="PANTHER" id="PTHR10887:SF522">
    <property type="entry name" value="P-LOOP CONTAINING NUCLEOSIDE TRIPHOSPHATE HYDROLASES SUPERFAMILY PROTEIN"/>
    <property type="match status" value="1"/>
</dbReference>
<dbReference type="FunFam" id="3.40.50.300:FF:000326">
    <property type="entry name" value="P-loop containing nucleoside triphosphate hydrolase"/>
    <property type="match status" value="1"/>
</dbReference>
<feature type="domain" description="DNA2/NAM7 helicase-like C-terminal" evidence="6">
    <location>
        <begin position="446"/>
        <end position="641"/>
    </location>
</feature>
<dbReference type="InterPro" id="IPR047187">
    <property type="entry name" value="SF1_C_Upf1"/>
</dbReference>
<organism evidence="7 8">
    <name type="scientific">Rhynchospora tenuis</name>
    <dbReference type="NCBI Taxonomy" id="198213"/>
    <lineage>
        <taxon>Eukaryota</taxon>
        <taxon>Viridiplantae</taxon>
        <taxon>Streptophyta</taxon>
        <taxon>Embryophyta</taxon>
        <taxon>Tracheophyta</taxon>
        <taxon>Spermatophyta</taxon>
        <taxon>Magnoliopsida</taxon>
        <taxon>Liliopsida</taxon>
        <taxon>Poales</taxon>
        <taxon>Cyperaceae</taxon>
        <taxon>Cyperoideae</taxon>
        <taxon>Rhynchosporeae</taxon>
        <taxon>Rhynchospora</taxon>
    </lineage>
</organism>
<evidence type="ECO:0000259" key="5">
    <source>
        <dbReference type="Pfam" id="PF13086"/>
    </source>
</evidence>
<dbReference type="Pfam" id="PF13087">
    <property type="entry name" value="AAA_12"/>
    <property type="match status" value="1"/>
</dbReference>
<keyword evidence="3" id="KW-0347">Helicase</keyword>
<name>A0AAD5ZA11_9POAL</name>
<accession>A0AAD5ZA11</accession>
<keyword evidence="2" id="KW-0378">Hydrolase</keyword>
<evidence type="ECO:0000259" key="6">
    <source>
        <dbReference type="Pfam" id="PF13087"/>
    </source>
</evidence>
<evidence type="ECO:0000256" key="3">
    <source>
        <dbReference type="ARBA" id="ARBA00022806"/>
    </source>
</evidence>
<reference evidence="7 8" key="1">
    <citation type="journal article" date="2022" name="Cell">
        <title>Repeat-based holocentromeres influence genome architecture and karyotype evolution.</title>
        <authorList>
            <person name="Hofstatter P.G."/>
            <person name="Thangavel G."/>
            <person name="Lux T."/>
            <person name="Neumann P."/>
            <person name="Vondrak T."/>
            <person name="Novak P."/>
            <person name="Zhang M."/>
            <person name="Costa L."/>
            <person name="Castellani M."/>
            <person name="Scott A."/>
            <person name="Toegelov H."/>
            <person name="Fuchs J."/>
            <person name="Mata-Sucre Y."/>
            <person name="Dias Y."/>
            <person name="Vanzela A.L.L."/>
            <person name="Huettel B."/>
            <person name="Almeida C.C.S."/>
            <person name="Simkova H."/>
            <person name="Souza G."/>
            <person name="Pedrosa-Harand A."/>
            <person name="Macas J."/>
            <person name="Mayer K.F.X."/>
            <person name="Houben A."/>
            <person name="Marques A."/>
        </authorList>
    </citation>
    <scope>NUCLEOTIDE SEQUENCE [LARGE SCALE GENOMIC DNA]</scope>
    <source>
        <strain evidence="7">RhyTen1mFocal</strain>
    </source>
</reference>
<sequence length="863" mass="98653">MKQFTMSLSPTITSTDEIQRCTCAIYLTSIVTNSRIWRALQYYGADQNFTLLKKVLSRHEMEQRMWKNAGEQDNPEMTGLLEQLMPVDLNRSQLEAVKSTISAVQCNKSSSIKLLWGPPGTGKTKTIGAILWSLMQLQIRTITCAPTNIAVRGVCCRLLHLLKSFNCDNGNSDSIPLCLSDVLLFGNRERMDIAGDLEDIFVDSRVCLLNNCFSPQNGWTCGLHSMICLLEDFISIYDTYVKSSKEDGEVTLRFGDYLRKQFMEIKKDLDGFFETLFIHLPRQFLSSENCMSIVSLQYFLKELSFLLSSVLTEEQLKQTFEVPSVSLSTTQKKIIEVRKQCLEQLRNLQETLKLSFSSLTNSGSFKEFCFQHATLVFCTASSSFLLHDAQTSGFDVVVIDEAAQLKECESVIPLRLNCVKHALFVGDECQLPALVQSQVSKGAGFGTSLFERLVSLHHEKHLLDTQYRMHPSISLFPNNRFYDGKVLDGPNVLEHGYNNKYLNFIFGSYAFVNIADGREETDDVGKSWRNWIEVAVVVHLIKNLYESWKKIKRKLTVGIVSPYAAQVRTIKKKIGNKYDSHAGFVVRVKSIDGFQGQEEDIIILSTVRCNNKGSVGFLHDNQRTNVAITRARHCMWIVGSASTLLKSGTIWSDIVFDAQKRGCLFDAKDNEDLKILILNVKNEMDQLADLLNPESVLFSTTKWKVVFSDMFIRSFAKLKSKQTRMGLIQMLLRLAGGWRSKRKSVSMADGSFPARVYAMSELYLVWSIDLQKDQHVYKQIIKLWDLVPLMKVEGLLKRLDYIFSMYTDTYMERCKTISVEGMLEVPMIWIDGHEIAQYRKNNQHEIRECCKWNSNKRGFKWDF</sequence>
<dbReference type="Pfam" id="PF13086">
    <property type="entry name" value="AAA_11"/>
    <property type="match status" value="1"/>
</dbReference>
<dbReference type="Gene3D" id="3.40.50.300">
    <property type="entry name" value="P-loop containing nucleotide triphosphate hydrolases"/>
    <property type="match status" value="2"/>
</dbReference>
<evidence type="ECO:0000313" key="7">
    <source>
        <dbReference type="EMBL" id="KAJ3689679.1"/>
    </source>
</evidence>
<dbReference type="GO" id="GO:0005694">
    <property type="term" value="C:chromosome"/>
    <property type="evidence" value="ECO:0007669"/>
    <property type="project" value="UniProtKB-ARBA"/>
</dbReference>
<feature type="domain" description="DNA2/NAM7 helicase helicase" evidence="5">
    <location>
        <begin position="89"/>
        <end position="438"/>
    </location>
</feature>
<dbReference type="Proteomes" id="UP001210211">
    <property type="component" value="Unassembled WGS sequence"/>
</dbReference>
<comment type="caution">
    <text evidence="7">The sequence shown here is derived from an EMBL/GenBank/DDBJ whole genome shotgun (WGS) entry which is preliminary data.</text>
</comment>
<keyword evidence="4" id="KW-0067">ATP-binding</keyword>
<evidence type="ECO:0000256" key="4">
    <source>
        <dbReference type="ARBA" id="ARBA00022840"/>
    </source>
</evidence>